<dbReference type="InterPro" id="IPR001789">
    <property type="entry name" value="Sig_transdc_resp-reg_receiver"/>
</dbReference>
<dbReference type="InterPro" id="IPR011006">
    <property type="entry name" value="CheY-like_superfamily"/>
</dbReference>
<dbReference type="NCBIfam" id="TIGR00229">
    <property type="entry name" value="sensory_box"/>
    <property type="match status" value="3"/>
</dbReference>
<evidence type="ECO:0000259" key="16">
    <source>
        <dbReference type="PROSITE" id="PS50113"/>
    </source>
</evidence>
<dbReference type="SMART" id="SM00091">
    <property type="entry name" value="PAS"/>
    <property type="match status" value="3"/>
</dbReference>
<dbReference type="GO" id="GO:0005524">
    <property type="term" value="F:ATP binding"/>
    <property type="evidence" value="ECO:0007669"/>
    <property type="project" value="UniProtKB-KW"/>
</dbReference>
<feature type="domain" description="Histidine kinase" evidence="13">
    <location>
        <begin position="346"/>
        <end position="563"/>
    </location>
</feature>
<evidence type="ECO:0000256" key="2">
    <source>
        <dbReference type="ARBA" id="ARBA00006402"/>
    </source>
</evidence>
<comment type="catalytic activity">
    <reaction evidence="1">
        <text>ATP + protein L-histidine = ADP + protein N-phospho-L-histidine.</text>
        <dbReference type="EC" id="2.7.13.3"/>
    </reaction>
</comment>
<dbReference type="SMART" id="SM00448">
    <property type="entry name" value="REC"/>
    <property type="match status" value="2"/>
</dbReference>
<sequence length="1537" mass="172348">MSDSECVSASGLERFFPGNSELAHLMRDLDWSKTDLGHPENWSENLRVAVSLCLTSRIPVVMYWGPNFTVLYNDPYISFLGETKHPRYLGQPGRECWREIWDTIEPMLNSVYETAEATWSEDLLMFFARRLPLEEVYVRFTFGPILAADGRTVEGIFCPCTETTEQVVGARRLETLRKLGIRASEARTVDAACREAAEVLAENPHDIPFAAIYLVDGTGNEVRMSAESGLSAHHPLPSAVSLTESDSLSRSFASEFQTEHAEEISDPDTPKTIVLPIPATNSGNLGLLVVGISPRQVWDAAYRTFFDLAVNHIATAIADAQAYEAERKRAEALAELDRAKTTFFSNISHEFRTPLTLMLNPLEDILAKPNGMQPSDREQLEIVYRNTRRLLKLVNTLLDFSRIEAGRIQAVYEATDLAVLTADLAGVFRSAIERAGMSLRMDCPPLPEPAYVDRQMWEKIVLNLLSNAFKFTFEGEIAVSLRNRERLIELEVRDTGTGIPAEELPYIFERFHRVKGAKGRSYEGSGIGLSLVQELVKLHGGTIHVSSVVDRGTCFTVLIPAGYNHLPSECLRHSEAERIGAPHTLTSTAMRAVPYVEEALRWLPGTESTSSAAKAAELVLSVPTQTKQQSAPMARILVADDNADMRDYLKRLLSQQYEVETVADGVAALAAIDERMPDLVLTDVMMPEVDGFEVLRALRSDPQTREIPLILLSARAGEESRVEGLEAGADDYLTKPFSARELLARVEAILKLTQLRQEAGQRERELRTVSEEARSAAETAQANLQSVLSSINDQFLVLDCEWRYTYVNDRVVEVVGMPKEALLGQCIWDLFPDTAGSKFYIEVHRAVAEQTPVQFEYFYPMWNRWFENHVYPSADGVSIITTEISARKQAEEALRESEERLRRAIEIKTVGVIFFKTDGSITDVNDAFLHMSGYSREDIEQERVRWDKMTPPEWIPHSLQALEELQSTGYTTPYEKEYIRKDGSRWWALFAASRLNDKESVEFIIDITDRKQAEAALREREQRLDLATTAARLGVFEWDVQTDRTIWENQRMYEIFGHTLEDGTLSKAQLVSNVIYPGDREAFEQCLSEGIGLGNFFHAVCRIHRRNDRQWRWVEFNGYFTLTSNNTPLRLVGVLGDITDRKQAEAEREQLLAREQAAREAAEAANRIKDEFLAVLSHELRSPLNPILGWSKLLRNRKLDEAKTNYALEIIERNVSVLAQLIDDLLDVSRILSGKLSLNISAVDLASTIRAAMETVHLAAQAKSIQIHTVLAPEVGHVWGDPNRLQQVVWNLLSNAVKFTSVGGRVDIRLERVDSLAQITISDTGKGIHPDFLPHVFEHFRQEDAATTRRFGGLGLGLAIVRYLAELHGGTVRADSPGEGQGATFTVKLPMMPHQRATNQDTQPSESSLNLNGIRILVVDDDDSTREFIAFLLEMHHANVIAVASAREAIASFTQFKPDVLLSDIGMPDVDGYMLMRQIRALPHQQGGQIPAIALTAYAAEIDYQQAMAAGFQKHLPKPVEPDKLIEVLISLIRPLA</sequence>
<dbReference type="Pfam" id="PF08448">
    <property type="entry name" value="PAS_4"/>
    <property type="match status" value="1"/>
</dbReference>
<dbReference type="Gene3D" id="3.30.450.20">
    <property type="entry name" value="PAS domain"/>
    <property type="match status" value="4"/>
</dbReference>
<dbReference type="InterPro" id="IPR029016">
    <property type="entry name" value="GAF-like_dom_sf"/>
</dbReference>
<dbReference type="OrthoDB" id="9796100at2"/>
<comment type="caution">
    <text evidence="17">The sequence shown here is derived from an EMBL/GenBank/DDBJ whole genome shotgun (WGS) entry which is preliminary data.</text>
</comment>
<evidence type="ECO:0000259" key="15">
    <source>
        <dbReference type="PROSITE" id="PS50112"/>
    </source>
</evidence>
<dbReference type="PROSITE" id="PS50109">
    <property type="entry name" value="HIS_KIN"/>
    <property type="match status" value="2"/>
</dbReference>
<dbReference type="SUPFAM" id="SSF55785">
    <property type="entry name" value="PYP-like sensor domain (PAS domain)"/>
    <property type="match status" value="3"/>
</dbReference>
<dbReference type="SMART" id="SM00387">
    <property type="entry name" value="HATPase_c"/>
    <property type="match status" value="2"/>
</dbReference>
<dbReference type="SUPFAM" id="SSF52172">
    <property type="entry name" value="CheY-like"/>
    <property type="match status" value="2"/>
</dbReference>
<feature type="domain" description="PAC" evidence="16">
    <location>
        <begin position="972"/>
        <end position="1019"/>
    </location>
</feature>
<dbReference type="Gene3D" id="3.40.50.2300">
    <property type="match status" value="2"/>
</dbReference>
<dbReference type="InterPro" id="IPR001610">
    <property type="entry name" value="PAC"/>
</dbReference>
<dbReference type="FunFam" id="3.30.565.10:FF:000037">
    <property type="entry name" value="Hybrid sensor histidine kinase/response regulator"/>
    <property type="match status" value="1"/>
</dbReference>
<evidence type="ECO:0000256" key="5">
    <source>
        <dbReference type="ARBA" id="ARBA00022679"/>
    </source>
</evidence>
<dbReference type="Gene3D" id="3.30.450.40">
    <property type="match status" value="1"/>
</dbReference>
<keyword evidence="12" id="KW-0175">Coiled coil</keyword>
<feature type="domain" description="PAC" evidence="16">
    <location>
        <begin position="1097"/>
        <end position="1150"/>
    </location>
</feature>
<dbReference type="InterPro" id="IPR035965">
    <property type="entry name" value="PAS-like_dom_sf"/>
</dbReference>
<dbReference type="SMART" id="SM00086">
    <property type="entry name" value="PAC"/>
    <property type="match status" value="2"/>
</dbReference>
<feature type="modified residue" description="4-aspartylphosphate" evidence="11">
    <location>
        <position position="683"/>
    </location>
</feature>
<dbReference type="InterPro" id="IPR036890">
    <property type="entry name" value="HATPase_C_sf"/>
</dbReference>
<dbReference type="CDD" id="cd00082">
    <property type="entry name" value="HisKA"/>
    <property type="match status" value="2"/>
</dbReference>
<dbReference type="InterPro" id="IPR004358">
    <property type="entry name" value="Sig_transdc_His_kin-like_C"/>
</dbReference>
<dbReference type="Gene3D" id="1.10.287.130">
    <property type="match status" value="2"/>
</dbReference>
<feature type="coiled-coil region" evidence="12">
    <location>
        <begin position="880"/>
        <end position="907"/>
    </location>
</feature>
<evidence type="ECO:0000256" key="8">
    <source>
        <dbReference type="ARBA" id="ARBA00022840"/>
    </source>
</evidence>
<dbReference type="CDD" id="cd17580">
    <property type="entry name" value="REC_2_DhkD-like"/>
    <property type="match status" value="1"/>
</dbReference>
<dbReference type="STRING" id="1479485.DA73_0201430"/>
<dbReference type="InterPro" id="IPR005467">
    <property type="entry name" value="His_kinase_dom"/>
</dbReference>
<dbReference type="InterPro" id="IPR013655">
    <property type="entry name" value="PAS_fold_3"/>
</dbReference>
<feature type="coiled-coil region" evidence="12">
    <location>
        <begin position="313"/>
        <end position="342"/>
    </location>
</feature>
<evidence type="ECO:0000256" key="12">
    <source>
        <dbReference type="SAM" id="Coils"/>
    </source>
</evidence>
<keyword evidence="6" id="KW-0547">Nucleotide-binding</keyword>
<protein>
    <recommendedName>
        <fullName evidence="10">Circadian input-output histidine kinase CikA</fullName>
        <ecNumber evidence="3">2.7.13.3</ecNumber>
    </recommendedName>
</protein>
<dbReference type="Pfam" id="PF00072">
    <property type="entry name" value="Response_reg"/>
    <property type="match status" value="2"/>
</dbReference>
<dbReference type="Pfam" id="PF00512">
    <property type="entry name" value="HisKA"/>
    <property type="match status" value="2"/>
</dbReference>
<dbReference type="InterPro" id="IPR003661">
    <property type="entry name" value="HisK_dim/P_dom"/>
</dbReference>
<keyword evidence="7" id="KW-0418">Kinase</keyword>
<dbReference type="GO" id="GO:0000155">
    <property type="term" value="F:phosphorelay sensor kinase activity"/>
    <property type="evidence" value="ECO:0007669"/>
    <property type="project" value="InterPro"/>
</dbReference>
<feature type="domain" description="PAS" evidence="15">
    <location>
        <begin position="780"/>
        <end position="850"/>
    </location>
</feature>
<dbReference type="InterPro" id="IPR000700">
    <property type="entry name" value="PAS-assoc_C"/>
</dbReference>
<gene>
    <name evidence="17" type="ORF">DA73_0201430</name>
</gene>
<accession>A0A0C1R8Y6</accession>
<evidence type="ECO:0000313" key="17">
    <source>
        <dbReference type="EMBL" id="KIE14019.1"/>
    </source>
</evidence>
<dbReference type="SUPFAM" id="SSF47384">
    <property type="entry name" value="Homodimeric domain of signal transducing histidine kinase"/>
    <property type="match status" value="2"/>
</dbReference>
<evidence type="ECO:0000256" key="6">
    <source>
        <dbReference type="ARBA" id="ARBA00022741"/>
    </source>
</evidence>
<feature type="domain" description="Histidine kinase" evidence="13">
    <location>
        <begin position="1175"/>
        <end position="1393"/>
    </location>
</feature>
<evidence type="ECO:0000256" key="9">
    <source>
        <dbReference type="ARBA" id="ARBA00023012"/>
    </source>
</evidence>
<keyword evidence="9" id="KW-0902">Two-component regulatory system</keyword>
<dbReference type="InterPro" id="IPR000014">
    <property type="entry name" value="PAS"/>
</dbReference>
<dbReference type="PANTHER" id="PTHR43547:SF2">
    <property type="entry name" value="HYBRID SIGNAL TRANSDUCTION HISTIDINE KINASE C"/>
    <property type="match status" value="1"/>
</dbReference>
<dbReference type="Pfam" id="PF13426">
    <property type="entry name" value="PAS_9"/>
    <property type="match status" value="1"/>
</dbReference>
<dbReference type="EMBL" id="JHEG02000001">
    <property type="protein sequence ID" value="KIE14019.1"/>
    <property type="molecule type" value="Genomic_DNA"/>
</dbReference>
<comment type="similarity">
    <text evidence="2">In the N-terminal section; belongs to the phytochrome family.</text>
</comment>
<dbReference type="PROSITE" id="PS50110">
    <property type="entry name" value="RESPONSE_REGULATORY"/>
    <property type="match status" value="2"/>
</dbReference>
<dbReference type="PRINTS" id="PR00344">
    <property type="entry name" value="BCTRLSENSOR"/>
</dbReference>
<evidence type="ECO:0000256" key="7">
    <source>
        <dbReference type="ARBA" id="ARBA00022777"/>
    </source>
</evidence>
<dbReference type="PANTHER" id="PTHR43547">
    <property type="entry name" value="TWO-COMPONENT HISTIDINE KINASE"/>
    <property type="match status" value="1"/>
</dbReference>
<evidence type="ECO:0000256" key="3">
    <source>
        <dbReference type="ARBA" id="ARBA00012438"/>
    </source>
</evidence>
<feature type="domain" description="PAS" evidence="15">
    <location>
        <begin position="897"/>
        <end position="939"/>
    </location>
</feature>
<dbReference type="SUPFAM" id="SSF55874">
    <property type="entry name" value="ATPase domain of HSP90 chaperone/DNA topoisomerase II/histidine kinase"/>
    <property type="match status" value="2"/>
</dbReference>
<dbReference type="SMART" id="SM00388">
    <property type="entry name" value="HisKA"/>
    <property type="match status" value="2"/>
</dbReference>
<evidence type="ECO:0000256" key="4">
    <source>
        <dbReference type="ARBA" id="ARBA00022553"/>
    </source>
</evidence>
<evidence type="ECO:0000256" key="1">
    <source>
        <dbReference type="ARBA" id="ARBA00000085"/>
    </source>
</evidence>
<reference evidence="17" key="1">
    <citation type="journal article" date="2015" name="Genome Announc.">
        <title>Draft Genome Sequence of Tolypothrix boutellei Strain VB521301.</title>
        <authorList>
            <person name="Chandrababunaidu M.M."/>
            <person name="Singh D."/>
            <person name="Sen D."/>
            <person name="Bhan S."/>
            <person name="Das S."/>
            <person name="Gupta A."/>
            <person name="Adhikary S.P."/>
            <person name="Tripathy S."/>
        </authorList>
    </citation>
    <scope>NUCLEOTIDE SEQUENCE</scope>
    <source>
        <strain evidence="17">VB521301</strain>
    </source>
</reference>
<feature type="modified residue" description="4-aspartylphosphate" evidence="11">
    <location>
        <position position="1464"/>
    </location>
</feature>
<keyword evidence="8" id="KW-0067">ATP-binding</keyword>
<dbReference type="PROSITE" id="PS50113">
    <property type="entry name" value="PAC"/>
    <property type="match status" value="2"/>
</dbReference>
<keyword evidence="4 11" id="KW-0597">Phosphoprotein</keyword>
<organism evidence="17">
    <name type="scientific">Tolypothrix bouteillei VB521301</name>
    <dbReference type="NCBI Taxonomy" id="1479485"/>
    <lineage>
        <taxon>Bacteria</taxon>
        <taxon>Bacillati</taxon>
        <taxon>Cyanobacteriota</taxon>
        <taxon>Cyanophyceae</taxon>
        <taxon>Nostocales</taxon>
        <taxon>Tolypothrichaceae</taxon>
        <taxon>Tolypothrix</taxon>
    </lineage>
</organism>
<name>A0A0C1R8Y6_9CYAN</name>
<proteinExistence type="inferred from homology"/>
<dbReference type="InterPro" id="IPR013656">
    <property type="entry name" value="PAS_4"/>
</dbReference>
<evidence type="ECO:0000259" key="14">
    <source>
        <dbReference type="PROSITE" id="PS50110"/>
    </source>
</evidence>
<dbReference type="FunFam" id="1.10.287.130:FF:000045">
    <property type="entry name" value="Two-component system sensor histidine kinase/response regulator"/>
    <property type="match status" value="1"/>
</dbReference>
<dbReference type="SUPFAM" id="SSF55781">
    <property type="entry name" value="GAF domain-like"/>
    <property type="match status" value="1"/>
</dbReference>
<feature type="domain" description="Response regulatory" evidence="14">
    <location>
        <begin position="1415"/>
        <end position="1533"/>
    </location>
</feature>
<dbReference type="PROSITE" id="PS50112">
    <property type="entry name" value="PAS"/>
    <property type="match status" value="2"/>
</dbReference>
<dbReference type="CDD" id="cd16922">
    <property type="entry name" value="HATPase_EvgS-ArcB-TorS-like"/>
    <property type="match status" value="2"/>
</dbReference>
<dbReference type="Gene3D" id="3.30.565.10">
    <property type="entry name" value="Histidine kinase-like ATPase, C-terminal domain"/>
    <property type="match status" value="2"/>
</dbReference>
<dbReference type="InterPro" id="IPR036097">
    <property type="entry name" value="HisK_dim/P_sf"/>
</dbReference>
<evidence type="ECO:0000256" key="11">
    <source>
        <dbReference type="PROSITE-ProRule" id="PRU00169"/>
    </source>
</evidence>
<dbReference type="InterPro" id="IPR003594">
    <property type="entry name" value="HATPase_dom"/>
</dbReference>
<dbReference type="Pfam" id="PF02518">
    <property type="entry name" value="HATPase_c"/>
    <property type="match status" value="2"/>
</dbReference>
<dbReference type="EC" id="2.7.13.3" evidence="3"/>
<dbReference type="Pfam" id="PF08447">
    <property type="entry name" value="PAS_3"/>
    <property type="match status" value="1"/>
</dbReference>
<dbReference type="CDD" id="cd00130">
    <property type="entry name" value="PAS"/>
    <property type="match status" value="2"/>
</dbReference>
<evidence type="ECO:0000256" key="10">
    <source>
        <dbReference type="ARBA" id="ARBA00074306"/>
    </source>
</evidence>
<dbReference type="FunFam" id="3.30.565.10:FF:000010">
    <property type="entry name" value="Sensor histidine kinase RcsC"/>
    <property type="match status" value="1"/>
</dbReference>
<feature type="domain" description="Response regulatory" evidence="14">
    <location>
        <begin position="635"/>
        <end position="750"/>
    </location>
</feature>
<evidence type="ECO:0000259" key="13">
    <source>
        <dbReference type="PROSITE" id="PS50109"/>
    </source>
</evidence>
<keyword evidence="5" id="KW-0808">Transferase</keyword>